<dbReference type="PANTHER" id="PTHR43441">
    <property type="entry name" value="RIBOSOMAL-PROTEIN-SERINE ACETYLTRANSFERASE"/>
    <property type="match status" value="1"/>
</dbReference>
<dbReference type="Gene3D" id="3.40.630.30">
    <property type="match status" value="1"/>
</dbReference>
<dbReference type="GO" id="GO:1990189">
    <property type="term" value="F:protein N-terminal-serine acetyltransferase activity"/>
    <property type="evidence" value="ECO:0007669"/>
    <property type="project" value="TreeGrafter"/>
</dbReference>
<evidence type="ECO:0000259" key="1">
    <source>
        <dbReference type="PROSITE" id="PS51186"/>
    </source>
</evidence>
<dbReference type="InterPro" id="IPR000182">
    <property type="entry name" value="GNAT_dom"/>
</dbReference>
<protein>
    <submittedName>
        <fullName evidence="2">Ribosomal-protein-alanine N-acetyltransferase</fullName>
    </submittedName>
</protein>
<sequence>MRAPIAYVFLHMHATASDTAANELPVLNGTRLRLRGIETDDFDAFYALHSDPQAMRYWSFPAWTAREQAQAYFETACSSRDPGRMLCWAMADIADDALIGAATLCDIDREQGRATVGYVLSRDRWGRGLAREAVSLMLVHAFDTLALRRVEADIDPRNEASCRLVERVGFRREGLLRERWHTAGELCDTVMYGLLAREFVRDA</sequence>
<gene>
    <name evidence="2" type="ORF">GCM10007067_23100</name>
</gene>
<reference evidence="2" key="2">
    <citation type="submission" date="2020-09" db="EMBL/GenBank/DDBJ databases">
        <authorList>
            <person name="Sun Q."/>
            <person name="Kim S."/>
        </authorList>
    </citation>
    <scope>NUCLEOTIDE SEQUENCE</scope>
    <source>
        <strain evidence="2">KCTC 23077</strain>
    </source>
</reference>
<dbReference type="InterPro" id="IPR016181">
    <property type="entry name" value="Acyl_CoA_acyltransferase"/>
</dbReference>
<keyword evidence="3" id="KW-1185">Reference proteome</keyword>
<accession>A0A918T4Y0</accession>
<dbReference type="SUPFAM" id="SSF55729">
    <property type="entry name" value="Acyl-CoA N-acyltransferases (Nat)"/>
    <property type="match status" value="1"/>
</dbReference>
<evidence type="ECO:0000313" key="2">
    <source>
        <dbReference type="EMBL" id="GHA84528.1"/>
    </source>
</evidence>
<name>A0A918T4Y0_9GAMM</name>
<dbReference type="GO" id="GO:0005737">
    <property type="term" value="C:cytoplasm"/>
    <property type="evidence" value="ECO:0007669"/>
    <property type="project" value="TreeGrafter"/>
</dbReference>
<reference evidence="2" key="1">
    <citation type="journal article" date="2014" name="Int. J. Syst. Evol. Microbiol.">
        <title>Complete genome sequence of Corynebacterium casei LMG S-19264T (=DSM 44701T), isolated from a smear-ripened cheese.</title>
        <authorList>
            <consortium name="US DOE Joint Genome Institute (JGI-PGF)"/>
            <person name="Walter F."/>
            <person name="Albersmeier A."/>
            <person name="Kalinowski J."/>
            <person name="Ruckert C."/>
        </authorList>
    </citation>
    <scope>NUCLEOTIDE SEQUENCE</scope>
    <source>
        <strain evidence="2">KCTC 23077</strain>
    </source>
</reference>
<dbReference type="PANTHER" id="PTHR43441:SF11">
    <property type="entry name" value="RIBOSOMAL-PROTEIN-SERINE ACETYLTRANSFERASE"/>
    <property type="match status" value="1"/>
</dbReference>
<dbReference type="InterPro" id="IPR051908">
    <property type="entry name" value="Ribosomal_N-acetyltransferase"/>
</dbReference>
<feature type="domain" description="N-acetyltransferase" evidence="1">
    <location>
        <begin position="32"/>
        <end position="196"/>
    </location>
</feature>
<proteinExistence type="predicted"/>
<dbReference type="Pfam" id="PF13302">
    <property type="entry name" value="Acetyltransf_3"/>
    <property type="match status" value="1"/>
</dbReference>
<dbReference type="Proteomes" id="UP000646426">
    <property type="component" value="Unassembled WGS sequence"/>
</dbReference>
<comment type="caution">
    <text evidence="2">The sequence shown here is derived from an EMBL/GenBank/DDBJ whole genome shotgun (WGS) entry which is preliminary data.</text>
</comment>
<dbReference type="GO" id="GO:0008999">
    <property type="term" value="F:protein-N-terminal-alanine acetyltransferase activity"/>
    <property type="evidence" value="ECO:0007669"/>
    <property type="project" value="TreeGrafter"/>
</dbReference>
<dbReference type="EMBL" id="BMYD01000004">
    <property type="protein sequence ID" value="GHA84528.1"/>
    <property type="molecule type" value="Genomic_DNA"/>
</dbReference>
<organism evidence="2 3">
    <name type="scientific">Cognatilysobacter bugurensis</name>
    <dbReference type="NCBI Taxonomy" id="543356"/>
    <lineage>
        <taxon>Bacteria</taxon>
        <taxon>Pseudomonadati</taxon>
        <taxon>Pseudomonadota</taxon>
        <taxon>Gammaproteobacteria</taxon>
        <taxon>Lysobacterales</taxon>
        <taxon>Lysobacteraceae</taxon>
        <taxon>Cognatilysobacter</taxon>
    </lineage>
</organism>
<dbReference type="PROSITE" id="PS51186">
    <property type="entry name" value="GNAT"/>
    <property type="match status" value="1"/>
</dbReference>
<evidence type="ECO:0000313" key="3">
    <source>
        <dbReference type="Proteomes" id="UP000646426"/>
    </source>
</evidence>
<dbReference type="AlphaFoldDB" id="A0A918T4Y0"/>